<dbReference type="Pfam" id="PF16295">
    <property type="entry name" value="TetR_C_10"/>
    <property type="match status" value="1"/>
</dbReference>
<dbReference type="SUPFAM" id="SSF48498">
    <property type="entry name" value="Tetracyclin repressor-like, C-terminal domain"/>
    <property type="match status" value="1"/>
</dbReference>
<comment type="caution">
    <text evidence="4">The sequence shown here is derived from an EMBL/GenBank/DDBJ whole genome shotgun (WGS) entry which is preliminary data.</text>
</comment>
<organism evidence="4 5">
    <name type="scientific">Paenibacillus crassostreae</name>
    <dbReference type="NCBI Taxonomy" id="1763538"/>
    <lineage>
        <taxon>Bacteria</taxon>
        <taxon>Bacillati</taxon>
        <taxon>Bacillota</taxon>
        <taxon>Bacilli</taxon>
        <taxon>Bacillales</taxon>
        <taxon>Paenibacillaceae</taxon>
        <taxon>Paenibacillus</taxon>
    </lineage>
</organism>
<dbReference type="PROSITE" id="PS50977">
    <property type="entry name" value="HTH_TETR_2"/>
    <property type="match status" value="1"/>
</dbReference>
<sequence>MSKREDILVATLDLITEEGLQSVTFSKIFKRANVGSSTFYNYYKSKEELVSELFMNTRTHMGEEVMIGYDPSLTVYERIKGILKSTADYALNYPKELSFIENHCQSPYISEELRNKLDPSAIEIFSIIEQGQKQGIIREMDIILCCQLVTGMINSVINGYLAGKYSLDEYQIQQTLEACWKAIKV</sequence>
<evidence type="ECO:0000256" key="1">
    <source>
        <dbReference type="ARBA" id="ARBA00023125"/>
    </source>
</evidence>
<evidence type="ECO:0000313" key="5">
    <source>
        <dbReference type="Proteomes" id="UP000077134"/>
    </source>
</evidence>
<gene>
    <name evidence="4" type="ORF">PNBC_11170</name>
</gene>
<dbReference type="SUPFAM" id="SSF46689">
    <property type="entry name" value="Homeodomain-like"/>
    <property type="match status" value="1"/>
</dbReference>
<protein>
    <submittedName>
        <fullName evidence="4">TetR family transcriptional regulator</fullName>
    </submittedName>
</protein>
<dbReference type="InterPro" id="IPR001647">
    <property type="entry name" value="HTH_TetR"/>
</dbReference>
<evidence type="ECO:0000313" key="4">
    <source>
        <dbReference type="EMBL" id="OAB74604.1"/>
    </source>
</evidence>
<dbReference type="STRING" id="1763538.LPB68_02790"/>
<reference evidence="4 5" key="1">
    <citation type="submission" date="2016-02" db="EMBL/GenBank/DDBJ databases">
        <title>Paenibacillus sp. LPB0068, isolated from Crassostrea gigas.</title>
        <authorList>
            <person name="Shin S.-K."/>
            <person name="Yi H."/>
        </authorList>
    </citation>
    <scope>NUCLEOTIDE SEQUENCE [LARGE SCALE GENOMIC DNA]</scope>
    <source>
        <strain evidence="4 5">LPB0068</strain>
    </source>
</reference>
<dbReference type="Proteomes" id="UP000077134">
    <property type="component" value="Unassembled WGS sequence"/>
</dbReference>
<dbReference type="Pfam" id="PF00440">
    <property type="entry name" value="TetR_N"/>
    <property type="match status" value="1"/>
</dbReference>
<keyword evidence="5" id="KW-1185">Reference proteome</keyword>
<evidence type="ECO:0000256" key="2">
    <source>
        <dbReference type="PROSITE-ProRule" id="PRU00335"/>
    </source>
</evidence>
<feature type="DNA-binding region" description="H-T-H motif" evidence="2">
    <location>
        <begin position="24"/>
        <end position="43"/>
    </location>
</feature>
<dbReference type="InterPro" id="IPR009057">
    <property type="entry name" value="Homeodomain-like_sf"/>
</dbReference>
<dbReference type="Gene3D" id="1.10.357.10">
    <property type="entry name" value="Tetracycline Repressor, domain 2"/>
    <property type="match status" value="1"/>
</dbReference>
<dbReference type="AlphaFoldDB" id="A0A167DNT6"/>
<dbReference type="InterPro" id="IPR036271">
    <property type="entry name" value="Tet_transcr_reg_TetR-rel_C_sf"/>
</dbReference>
<proteinExistence type="predicted"/>
<dbReference type="GO" id="GO:0003677">
    <property type="term" value="F:DNA binding"/>
    <property type="evidence" value="ECO:0007669"/>
    <property type="project" value="UniProtKB-UniRule"/>
</dbReference>
<dbReference type="InterPro" id="IPR032551">
    <property type="entry name" value="BscR_C"/>
</dbReference>
<dbReference type="PANTHER" id="PTHR43479:SF11">
    <property type="entry name" value="ACREF_ENVCD OPERON REPRESSOR-RELATED"/>
    <property type="match status" value="1"/>
</dbReference>
<feature type="domain" description="HTH tetR-type" evidence="3">
    <location>
        <begin position="1"/>
        <end position="61"/>
    </location>
</feature>
<evidence type="ECO:0000259" key="3">
    <source>
        <dbReference type="PROSITE" id="PS50977"/>
    </source>
</evidence>
<dbReference type="EMBL" id="LSFN01000014">
    <property type="protein sequence ID" value="OAB74604.1"/>
    <property type="molecule type" value="Genomic_DNA"/>
</dbReference>
<dbReference type="RefSeq" id="WP_068658068.1">
    <property type="nucleotide sequence ID" value="NZ_CP017770.1"/>
</dbReference>
<dbReference type="InterPro" id="IPR050624">
    <property type="entry name" value="HTH-type_Tx_Regulator"/>
</dbReference>
<dbReference type="PRINTS" id="PR00455">
    <property type="entry name" value="HTHTETR"/>
</dbReference>
<accession>A0A167DNT6</accession>
<dbReference type="OrthoDB" id="6430772at2"/>
<dbReference type="KEGG" id="pcx:LPB68_02790"/>
<keyword evidence="1 2" id="KW-0238">DNA-binding</keyword>
<dbReference type="PANTHER" id="PTHR43479">
    <property type="entry name" value="ACREF/ENVCD OPERON REPRESSOR-RELATED"/>
    <property type="match status" value="1"/>
</dbReference>
<name>A0A167DNT6_9BACL</name>